<evidence type="ECO:0000256" key="3">
    <source>
        <dbReference type="SAM" id="MobiDB-lite"/>
    </source>
</evidence>
<dbReference type="Proteomes" id="UP001445335">
    <property type="component" value="Unassembled WGS sequence"/>
</dbReference>
<accession>A0AAW1S633</accession>
<dbReference type="GO" id="GO:0004843">
    <property type="term" value="F:cysteine-type deubiquitinase activity"/>
    <property type="evidence" value="ECO:0007669"/>
    <property type="project" value="InterPro"/>
</dbReference>
<dbReference type="PROSITE" id="PS50235">
    <property type="entry name" value="USP_3"/>
    <property type="match status" value="1"/>
</dbReference>
<gene>
    <name evidence="5" type="ORF">WJX81_000543</name>
</gene>
<dbReference type="Pfam" id="PF00443">
    <property type="entry name" value="UCH"/>
    <property type="match status" value="1"/>
</dbReference>
<dbReference type="SUPFAM" id="SSF54001">
    <property type="entry name" value="Cysteine proteinases"/>
    <property type="match status" value="2"/>
</dbReference>
<keyword evidence="2" id="KW-0378">Hydrolase</keyword>
<proteinExistence type="predicted"/>
<keyword evidence="6" id="KW-1185">Reference proteome</keyword>
<dbReference type="GO" id="GO:0016579">
    <property type="term" value="P:protein deubiquitination"/>
    <property type="evidence" value="ECO:0007669"/>
    <property type="project" value="InterPro"/>
</dbReference>
<organism evidence="5 6">
    <name type="scientific">Elliptochloris bilobata</name>
    <dbReference type="NCBI Taxonomy" id="381761"/>
    <lineage>
        <taxon>Eukaryota</taxon>
        <taxon>Viridiplantae</taxon>
        <taxon>Chlorophyta</taxon>
        <taxon>core chlorophytes</taxon>
        <taxon>Trebouxiophyceae</taxon>
        <taxon>Trebouxiophyceae incertae sedis</taxon>
        <taxon>Elliptochloris clade</taxon>
        <taxon>Elliptochloris</taxon>
    </lineage>
</organism>
<evidence type="ECO:0000259" key="4">
    <source>
        <dbReference type="PROSITE" id="PS50235"/>
    </source>
</evidence>
<evidence type="ECO:0000313" key="5">
    <source>
        <dbReference type="EMBL" id="KAK9841748.1"/>
    </source>
</evidence>
<sequence>MHLPQRRDGPPSAPFIVPPLQFGSNESLHELELGEADGPSKRSPGTSSVSSPHAVGAATAGVEAVVAEADLKRLRLVRGLSNDSGLNNCFLNVVIQSLWHLRPFREALLGLPQQALGERGAAPEDLRVLRALWDIFNVFATPPEAPAVRPASEGRGACAHASAEGRDDDVGLDWAVSPTELREALSGLGRAAVNFELSEMHDASEVMDNLFCCLHRAELGGEAERCPDPQLPVRVRLPAGGSATPTAPRRAGPRSIVQTLFGIDVQVPVPPDDEEDAGASKRARGPGSAVVGRWTDIPSRSSSTGSQRAGTNAGGAAAGAGPAPPRRPRDPAVVEAAQFMKYFHLVPAAGLRAAYERAPAGAFEDLLRGADGAEARAGGSGGAGRLAGAVHTNDVTLLRRPSVFTLAVGWESVQVSQQAIDTTVGALAPALDVGRLFRGVPPLLPHALRCIICYRGHHYCALALSEELQRWLLFNDANVRLVGGWREVAAYMREERLQPSLLFYERADA</sequence>
<dbReference type="PANTHER" id="PTHR22975:SF9">
    <property type="entry name" value="ECHINUS SPLICE FORM 3"/>
    <property type="match status" value="1"/>
</dbReference>
<feature type="compositionally biased region" description="Polar residues" evidence="3">
    <location>
        <begin position="298"/>
        <end position="307"/>
    </location>
</feature>
<feature type="domain" description="USP" evidence="4">
    <location>
        <begin position="78"/>
        <end position="507"/>
    </location>
</feature>
<evidence type="ECO:0000313" key="6">
    <source>
        <dbReference type="Proteomes" id="UP001445335"/>
    </source>
</evidence>
<protein>
    <recommendedName>
        <fullName evidence="4">USP domain-containing protein</fullName>
    </recommendedName>
</protein>
<dbReference type="InterPro" id="IPR052398">
    <property type="entry name" value="Ubiquitin_hydrolase_53/54"/>
</dbReference>
<dbReference type="InterPro" id="IPR001394">
    <property type="entry name" value="Peptidase_C19_UCH"/>
</dbReference>
<reference evidence="5 6" key="1">
    <citation type="journal article" date="2024" name="Nat. Commun.">
        <title>Phylogenomics reveals the evolutionary origins of lichenization in chlorophyte algae.</title>
        <authorList>
            <person name="Puginier C."/>
            <person name="Libourel C."/>
            <person name="Otte J."/>
            <person name="Skaloud P."/>
            <person name="Haon M."/>
            <person name="Grisel S."/>
            <person name="Petersen M."/>
            <person name="Berrin J.G."/>
            <person name="Delaux P.M."/>
            <person name="Dal Grande F."/>
            <person name="Keller J."/>
        </authorList>
    </citation>
    <scope>NUCLEOTIDE SEQUENCE [LARGE SCALE GENOMIC DNA]</scope>
    <source>
        <strain evidence="5 6">SAG 245.80</strain>
    </source>
</reference>
<evidence type="ECO:0000256" key="2">
    <source>
        <dbReference type="ARBA" id="ARBA00022801"/>
    </source>
</evidence>
<feature type="region of interest" description="Disordered" evidence="3">
    <location>
        <begin position="262"/>
        <end position="330"/>
    </location>
</feature>
<feature type="region of interest" description="Disordered" evidence="3">
    <location>
        <begin position="1"/>
        <end position="54"/>
    </location>
</feature>
<name>A0AAW1S633_9CHLO</name>
<dbReference type="AlphaFoldDB" id="A0AAW1S633"/>
<keyword evidence="1" id="KW-0833">Ubl conjugation pathway</keyword>
<dbReference type="Gene3D" id="3.90.70.10">
    <property type="entry name" value="Cysteine proteinases"/>
    <property type="match status" value="2"/>
</dbReference>
<evidence type="ECO:0000256" key="1">
    <source>
        <dbReference type="ARBA" id="ARBA00022786"/>
    </source>
</evidence>
<dbReference type="EMBL" id="JALJOU010000010">
    <property type="protein sequence ID" value="KAK9841748.1"/>
    <property type="molecule type" value="Genomic_DNA"/>
</dbReference>
<comment type="caution">
    <text evidence="5">The sequence shown here is derived from an EMBL/GenBank/DDBJ whole genome shotgun (WGS) entry which is preliminary data.</text>
</comment>
<dbReference type="InterPro" id="IPR028889">
    <property type="entry name" value="USP"/>
</dbReference>
<dbReference type="InterPro" id="IPR038765">
    <property type="entry name" value="Papain-like_cys_pep_sf"/>
</dbReference>
<dbReference type="PANTHER" id="PTHR22975">
    <property type="entry name" value="UBIQUITIN SPECIFIC PROTEINASE"/>
    <property type="match status" value="1"/>
</dbReference>